<feature type="compositionally biased region" description="Basic residues" evidence="1">
    <location>
        <begin position="303"/>
        <end position="317"/>
    </location>
</feature>
<dbReference type="Gramene" id="ONK65320">
    <property type="protein sequence ID" value="ONK65320"/>
    <property type="gene ID" value="A4U43_C07F35910"/>
</dbReference>
<evidence type="ECO:0000313" key="2">
    <source>
        <dbReference type="EMBL" id="ONK65320.1"/>
    </source>
</evidence>
<organism evidence="2 3">
    <name type="scientific">Asparagus officinalis</name>
    <name type="common">Garden asparagus</name>
    <dbReference type="NCBI Taxonomy" id="4686"/>
    <lineage>
        <taxon>Eukaryota</taxon>
        <taxon>Viridiplantae</taxon>
        <taxon>Streptophyta</taxon>
        <taxon>Embryophyta</taxon>
        <taxon>Tracheophyta</taxon>
        <taxon>Spermatophyta</taxon>
        <taxon>Magnoliopsida</taxon>
        <taxon>Liliopsida</taxon>
        <taxon>Asparagales</taxon>
        <taxon>Asparagaceae</taxon>
        <taxon>Asparagoideae</taxon>
        <taxon>Asparagus</taxon>
    </lineage>
</organism>
<feature type="compositionally biased region" description="Basic and acidic residues" evidence="1">
    <location>
        <begin position="251"/>
        <end position="273"/>
    </location>
</feature>
<reference evidence="3" key="1">
    <citation type="journal article" date="2017" name="Nat. Commun.">
        <title>The asparagus genome sheds light on the origin and evolution of a young Y chromosome.</title>
        <authorList>
            <person name="Harkess A."/>
            <person name="Zhou J."/>
            <person name="Xu C."/>
            <person name="Bowers J.E."/>
            <person name="Van der Hulst R."/>
            <person name="Ayyampalayam S."/>
            <person name="Mercati F."/>
            <person name="Riccardi P."/>
            <person name="McKain M.R."/>
            <person name="Kakrana A."/>
            <person name="Tang H."/>
            <person name="Ray J."/>
            <person name="Groenendijk J."/>
            <person name="Arikit S."/>
            <person name="Mathioni S.M."/>
            <person name="Nakano M."/>
            <person name="Shan H."/>
            <person name="Telgmann-Rauber A."/>
            <person name="Kanno A."/>
            <person name="Yue Z."/>
            <person name="Chen H."/>
            <person name="Li W."/>
            <person name="Chen Y."/>
            <person name="Xu X."/>
            <person name="Zhang Y."/>
            <person name="Luo S."/>
            <person name="Chen H."/>
            <person name="Gao J."/>
            <person name="Mao Z."/>
            <person name="Pires J.C."/>
            <person name="Luo M."/>
            <person name="Kudrna D."/>
            <person name="Wing R.A."/>
            <person name="Meyers B.C."/>
            <person name="Yi K."/>
            <person name="Kong H."/>
            <person name="Lavrijsen P."/>
            <person name="Sunseri F."/>
            <person name="Falavigna A."/>
            <person name="Ye Y."/>
            <person name="Leebens-Mack J.H."/>
            <person name="Chen G."/>
        </authorList>
    </citation>
    <scope>NUCLEOTIDE SEQUENCE [LARGE SCALE GENOMIC DNA]</scope>
    <source>
        <strain evidence="3">cv. DH0086</strain>
    </source>
</reference>
<sequence length="368" mass="39024">MPSCSLNRSLATLSLPLTHSISSKTSVQIPQSPSKQSSNLVISDDSFTIAAIVEAVSLANAAAEAAKDAVSSALVLEQLEIGGGDGCRRRRRMRKRKRMMGVFSYFEDDEGLGGNVVKGSLSKSERSRYLTRRQEAEFSVSLKVGAMLEDTDSISNNTTAEAIERRGKADKACLRARECRERITLSYKRLVETPHMLSIRKGLSLQDLIQESSTGGRWRSGGGRRSRDGGGVGRGGRGAVADGGVGAGRQRAAEEESVERAVGGREDGRRPMEDSGAEEESGAGGRQRSGGRSEECAAAAAGRRGRRSRARWRKRTGRGGGGVGEAARTRRRASSGRAGGRSEIESRGGKGEKSLRLRGWGGGGGGVA</sequence>
<dbReference type="AlphaFoldDB" id="A0A5P1EMP6"/>
<dbReference type="EMBL" id="CM007387">
    <property type="protein sequence ID" value="ONK65320.1"/>
    <property type="molecule type" value="Genomic_DNA"/>
</dbReference>
<accession>A0A5P1EMP6</accession>
<feature type="compositionally biased region" description="Gly residues" evidence="1">
    <location>
        <begin position="359"/>
        <end position="368"/>
    </location>
</feature>
<protein>
    <submittedName>
        <fullName evidence="2">Uncharacterized protein</fullName>
    </submittedName>
</protein>
<feature type="region of interest" description="Disordered" evidence="1">
    <location>
        <begin position="212"/>
        <end position="368"/>
    </location>
</feature>
<gene>
    <name evidence="2" type="ORF">A4U43_C07F35910</name>
</gene>
<feature type="compositionally biased region" description="Basic and acidic residues" evidence="1">
    <location>
        <begin position="340"/>
        <end position="355"/>
    </location>
</feature>
<name>A0A5P1EMP6_ASPOF</name>
<evidence type="ECO:0000256" key="1">
    <source>
        <dbReference type="SAM" id="MobiDB-lite"/>
    </source>
</evidence>
<keyword evidence="3" id="KW-1185">Reference proteome</keyword>
<dbReference type="Proteomes" id="UP000243459">
    <property type="component" value="Chromosome 7"/>
</dbReference>
<feature type="compositionally biased region" description="Gly residues" evidence="1">
    <location>
        <begin position="218"/>
        <end position="247"/>
    </location>
</feature>
<proteinExistence type="predicted"/>
<evidence type="ECO:0000313" key="3">
    <source>
        <dbReference type="Proteomes" id="UP000243459"/>
    </source>
</evidence>